<dbReference type="OrthoDB" id="10540352at2759"/>
<dbReference type="Proteomes" id="UP000054843">
    <property type="component" value="Unassembled WGS sequence"/>
</dbReference>
<name>A0A0V1N1K1_9BILA</name>
<protein>
    <submittedName>
        <fullName evidence="1">Uncharacterized protein</fullName>
    </submittedName>
</protein>
<comment type="caution">
    <text evidence="1">The sequence shown here is derived from an EMBL/GenBank/DDBJ whole genome shotgun (WGS) entry which is preliminary data.</text>
</comment>
<reference evidence="1 2" key="1">
    <citation type="submission" date="2015-01" db="EMBL/GenBank/DDBJ databases">
        <title>Evolution of Trichinella species and genotypes.</title>
        <authorList>
            <person name="Korhonen P.K."/>
            <person name="Edoardo P."/>
            <person name="Giuseppe L.R."/>
            <person name="Gasser R.B."/>
        </authorList>
    </citation>
    <scope>NUCLEOTIDE SEQUENCE [LARGE SCALE GENOMIC DNA]</scope>
    <source>
        <strain evidence="1">ISS1980</strain>
    </source>
</reference>
<proteinExistence type="predicted"/>
<dbReference type="AlphaFoldDB" id="A0A0V1N1K1"/>
<evidence type="ECO:0000313" key="1">
    <source>
        <dbReference type="EMBL" id="KRZ77876.1"/>
    </source>
</evidence>
<keyword evidence="2" id="KW-1185">Reference proteome</keyword>
<organism evidence="1 2">
    <name type="scientific">Trichinella papuae</name>
    <dbReference type="NCBI Taxonomy" id="268474"/>
    <lineage>
        <taxon>Eukaryota</taxon>
        <taxon>Metazoa</taxon>
        <taxon>Ecdysozoa</taxon>
        <taxon>Nematoda</taxon>
        <taxon>Enoplea</taxon>
        <taxon>Dorylaimia</taxon>
        <taxon>Trichinellida</taxon>
        <taxon>Trichinellidae</taxon>
        <taxon>Trichinella</taxon>
    </lineage>
</organism>
<dbReference type="EMBL" id="JYDO01000016">
    <property type="protein sequence ID" value="KRZ77876.1"/>
    <property type="molecule type" value="Genomic_DNA"/>
</dbReference>
<gene>
    <name evidence="1" type="ORF">T10_11865</name>
</gene>
<sequence length="105" mass="11897">MYSLRSLLLNKEGCKKVVRTNLEGAAVNDRKDYKETFPVDEHLAYKLEKKAVSKKRNAEETKSILTIYDEEASVAFAEPSTSGHFLIFKWVKSTISLGRTLPKTS</sequence>
<evidence type="ECO:0000313" key="2">
    <source>
        <dbReference type="Proteomes" id="UP000054843"/>
    </source>
</evidence>
<accession>A0A0V1N1K1</accession>